<evidence type="ECO:0000256" key="3">
    <source>
        <dbReference type="ARBA" id="ARBA00022588"/>
    </source>
</evidence>
<evidence type="ECO:0000256" key="2">
    <source>
        <dbReference type="ARBA" id="ARBA00009634"/>
    </source>
</evidence>
<dbReference type="EMBL" id="JAYKXH010000014">
    <property type="protein sequence ID" value="KAK7146632.1"/>
    <property type="molecule type" value="Genomic_DNA"/>
</dbReference>
<evidence type="ECO:0000256" key="9">
    <source>
        <dbReference type="ARBA" id="ARBA00022859"/>
    </source>
</evidence>
<keyword evidence="3" id="KW-0399">Innate immunity</keyword>
<keyword evidence="19" id="KW-1185">Reference proteome</keyword>
<dbReference type="Gene3D" id="3.80.10.10">
    <property type="entry name" value="Ribonuclease Inhibitor"/>
    <property type="match status" value="1"/>
</dbReference>
<dbReference type="InterPro" id="IPR032675">
    <property type="entry name" value="LRR_dom_sf"/>
</dbReference>
<organism evidence="18 19">
    <name type="scientific">Phoxinus phoxinus</name>
    <name type="common">Eurasian minnow</name>
    <dbReference type="NCBI Taxonomy" id="58324"/>
    <lineage>
        <taxon>Eukaryota</taxon>
        <taxon>Metazoa</taxon>
        <taxon>Chordata</taxon>
        <taxon>Craniata</taxon>
        <taxon>Vertebrata</taxon>
        <taxon>Euteleostomi</taxon>
        <taxon>Actinopterygii</taxon>
        <taxon>Neopterygii</taxon>
        <taxon>Teleostei</taxon>
        <taxon>Ostariophysi</taxon>
        <taxon>Cypriniformes</taxon>
        <taxon>Leuciscidae</taxon>
        <taxon>Phoxininae</taxon>
        <taxon>Phoxinus</taxon>
    </lineage>
</organism>
<keyword evidence="6 16" id="KW-0732">Signal</keyword>
<dbReference type="SUPFAM" id="SSF52200">
    <property type="entry name" value="Toll/Interleukin receptor TIR domain"/>
    <property type="match status" value="1"/>
</dbReference>
<dbReference type="SUPFAM" id="SSF52047">
    <property type="entry name" value="RNI-like"/>
    <property type="match status" value="1"/>
</dbReference>
<dbReference type="Gene3D" id="3.40.50.10140">
    <property type="entry name" value="Toll/interleukin-1 receptor homology (TIR) domain"/>
    <property type="match status" value="1"/>
</dbReference>
<name>A0AAN9H4T3_9TELE</name>
<evidence type="ECO:0000259" key="17">
    <source>
        <dbReference type="PROSITE" id="PS50104"/>
    </source>
</evidence>
<dbReference type="SMART" id="SM00369">
    <property type="entry name" value="LRR_TYP"/>
    <property type="match status" value="13"/>
</dbReference>
<accession>A0AAN9H4T3</accession>
<dbReference type="SUPFAM" id="SSF52058">
    <property type="entry name" value="L domain-like"/>
    <property type="match status" value="1"/>
</dbReference>
<evidence type="ECO:0000256" key="12">
    <source>
        <dbReference type="ARBA" id="ARBA00023170"/>
    </source>
</evidence>
<keyword evidence="10" id="KW-1133">Transmembrane helix</keyword>
<dbReference type="GO" id="GO:0045087">
    <property type="term" value="P:innate immune response"/>
    <property type="evidence" value="ECO:0007669"/>
    <property type="project" value="UniProtKB-KW"/>
</dbReference>
<comment type="caution">
    <text evidence="18">The sequence shown here is derived from an EMBL/GenBank/DDBJ whole genome shotgun (WGS) entry which is preliminary data.</text>
</comment>
<feature type="chain" id="PRO_5043010185" description="TIR domain-containing protein" evidence="16">
    <location>
        <begin position="17"/>
        <end position="1055"/>
    </location>
</feature>
<keyword evidence="4" id="KW-0433">Leucine-rich repeat</keyword>
<keyword evidence="11" id="KW-0472">Membrane</keyword>
<dbReference type="SMART" id="SM00255">
    <property type="entry name" value="TIR"/>
    <property type="match status" value="1"/>
</dbReference>
<proteinExistence type="inferred from homology"/>
<comment type="similarity">
    <text evidence="2">Belongs to the Toll-like receptor family.</text>
</comment>
<evidence type="ECO:0000256" key="14">
    <source>
        <dbReference type="ARBA" id="ARBA00023198"/>
    </source>
</evidence>
<dbReference type="PANTHER" id="PTHR47410:SF4">
    <property type="entry name" value="TOLL-LIKE RECEPTOR 9"/>
    <property type="match status" value="1"/>
</dbReference>
<comment type="subcellular location">
    <subcellularLocation>
        <location evidence="15">Endomembrane system</location>
        <topology evidence="15">Single-pass type I membrane protein</topology>
    </subcellularLocation>
    <subcellularLocation>
        <location evidence="1">Endosome</location>
    </subcellularLocation>
</comment>
<dbReference type="SMART" id="SM00364">
    <property type="entry name" value="LRR_BAC"/>
    <property type="match status" value="6"/>
</dbReference>
<reference evidence="18 19" key="1">
    <citation type="submission" date="2024-02" db="EMBL/GenBank/DDBJ databases">
        <title>Chromosome-level genome assembly of the Eurasian Minnow (Phoxinus phoxinus).</title>
        <authorList>
            <person name="Oriowo T.O."/>
            <person name="Martin S."/>
            <person name="Stange M."/>
            <person name="Chrysostomakis Y."/>
            <person name="Brown T."/>
            <person name="Winkler S."/>
            <person name="Kukowka S."/>
            <person name="Myers E.W."/>
            <person name="Bohne A."/>
        </authorList>
    </citation>
    <scope>NUCLEOTIDE SEQUENCE [LARGE SCALE GENOMIC DNA]</scope>
    <source>
        <strain evidence="18">ZFMK-TIS-60720</strain>
        <tissue evidence="18">Whole Organism</tissue>
    </source>
</reference>
<dbReference type="GO" id="GO:0032755">
    <property type="term" value="P:positive regulation of interleukin-6 production"/>
    <property type="evidence" value="ECO:0007669"/>
    <property type="project" value="TreeGrafter"/>
</dbReference>
<sequence length="1055" mass="120590">MFAQAYLILILNQVHLFATMHPEFYPCESHTSKDGHISIDCQHRRLGKIPKFISLSAVSLNLNLNHIHYIKGDALSGLPNLKHLSLMWNCVPDPLKEQRWPSCNLNVDPEAFIGLRNLTSLQLAGNSLKSIPPLPKQLLILGLEFNNIFHIVKPLGTPRLKQLLLSKNCFYANPCYQSYFIDPRVFQDLPELLNLTLSYNNVTAVPQHLPLSLESLDLGENKIESINKESFGNLTHIRHLNLGWNCQRCDHASEPCFPCPNNQSLRLHPDAFLHQNASLISLSLRGNSLRTLPRHLFMQLHKLRDLDLSDNFLAYAIQNGTFYEELKHVVSLSLLYNYEPLNTFSELILSPAIEKMTALKELYLSGLFFKELSDHSLAHLIKLPRLEYLELRMNFICSISIDSISKLGMLRRVGLSQNMLAFSPCYSTCNSEATATYQTLDKRHDYNSQIQEVPELNTEHGSEGDPCPFYYSMWHFKKQICSKSLFFDLSQNNIPWLNASTFSGMENAVCIDLSYNYISQSLNGQQFSSLSKLAFLNMAHNRIDLYSEKAFREVSGTLKALDLSNNEFHFVMKGMGHRFTFLSHLSSLKVLSLANNHIGLRISNVLNSTSLRYFVFSGNRLDIMWDSRRNQYEHFFQGLTNLTHLDISENHLKSFPPEVMVNLPSSLRVLRVDSNMLTYFPWGNISVLQQLCFLNLSSNRLSYLPNFHFELRLVSLDLSHNRLVAIPRVFLSLAVHLKHLMLHHNQLKILDVYSLPLSFHKGNTFCPAGGNNSASSCKLVLHANPFTCSCIISGFANFLRETELDIPHLTTQVHCAYPESLAGVNVLSIDLRSCQEIFGGFALLCTLLLTLAATSIPLLKHLYGWDLWYCIQILWTGHKGHTPANGNTADNQYDAFVVFDTSNKAVRDWIYKEMIARLEKRGRWRFRLCLEERDWLPGVSCIENLHQAVYSSRKTVFVLTSPSGYTHASGIVRQAFLLVQQRLLDEKVDVAVLVLLDLDFPKFKYLQMRKRLCKKSVLSWPKNPRVQPLFWNDLRVALVSDNVKAYNKNVTEGFL</sequence>
<dbReference type="Pfam" id="PF01582">
    <property type="entry name" value="TIR"/>
    <property type="match status" value="1"/>
</dbReference>
<gene>
    <name evidence="18" type="ORF">R3I93_014174</name>
</gene>
<keyword evidence="8" id="KW-0967">Endosome</keyword>
<dbReference type="SMART" id="SM00082">
    <property type="entry name" value="LRRCT"/>
    <property type="match status" value="1"/>
</dbReference>
<dbReference type="GO" id="GO:0005886">
    <property type="term" value="C:plasma membrane"/>
    <property type="evidence" value="ECO:0007669"/>
    <property type="project" value="TreeGrafter"/>
</dbReference>
<dbReference type="Pfam" id="PF00560">
    <property type="entry name" value="LRR_1"/>
    <property type="match status" value="1"/>
</dbReference>
<dbReference type="PROSITE" id="PS51450">
    <property type="entry name" value="LRR"/>
    <property type="match status" value="4"/>
</dbReference>
<evidence type="ECO:0000313" key="19">
    <source>
        <dbReference type="Proteomes" id="UP001364617"/>
    </source>
</evidence>
<evidence type="ECO:0000256" key="8">
    <source>
        <dbReference type="ARBA" id="ARBA00022753"/>
    </source>
</evidence>
<dbReference type="GO" id="GO:0051607">
    <property type="term" value="P:defense response to virus"/>
    <property type="evidence" value="ECO:0007669"/>
    <property type="project" value="TreeGrafter"/>
</dbReference>
<evidence type="ECO:0000256" key="6">
    <source>
        <dbReference type="ARBA" id="ARBA00022729"/>
    </source>
</evidence>
<keyword evidence="7" id="KW-0677">Repeat</keyword>
<keyword evidence="14" id="KW-0395">Inflammatory response</keyword>
<evidence type="ECO:0000256" key="1">
    <source>
        <dbReference type="ARBA" id="ARBA00004177"/>
    </source>
</evidence>
<dbReference type="GO" id="GO:1902533">
    <property type="term" value="P:positive regulation of intracellular signal transduction"/>
    <property type="evidence" value="ECO:0007669"/>
    <property type="project" value="UniProtKB-ARBA"/>
</dbReference>
<evidence type="ECO:0000256" key="5">
    <source>
        <dbReference type="ARBA" id="ARBA00022692"/>
    </source>
</evidence>
<evidence type="ECO:0000256" key="7">
    <source>
        <dbReference type="ARBA" id="ARBA00022737"/>
    </source>
</evidence>
<keyword evidence="12" id="KW-0675">Receptor</keyword>
<keyword evidence="5" id="KW-0812">Transmembrane</keyword>
<dbReference type="Proteomes" id="UP001364617">
    <property type="component" value="Unassembled WGS sequence"/>
</dbReference>
<evidence type="ECO:0000256" key="10">
    <source>
        <dbReference type="ARBA" id="ARBA00022989"/>
    </source>
</evidence>
<dbReference type="PROSITE" id="PS50104">
    <property type="entry name" value="TIR"/>
    <property type="match status" value="1"/>
</dbReference>
<dbReference type="GO" id="GO:0005768">
    <property type="term" value="C:endosome"/>
    <property type="evidence" value="ECO:0007669"/>
    <property type="project" value="UniProtKB-SubCell"/>
</dbReference>
<keyword evidence="13" id="KW-0325">Glycoprotein</keyword>
<evidence type="ECO:0000256" key="11">
    <source>
        <dbReference type="ARBA" id="ARBA00023136"/>
    </source>
</evidence>
<evidence type="ECO:0000256" key="15">
    <source>
        <dbReference type="ARBA" id="ARBA00046288"/>
    </source>
</evidence>
<dbReference type="InterPro" id="IPR000157">
    <property type="entry name" value="TIR_dom"/>
</dbReference>
<evidence type="ECO:0000256" key="16">
    <source>
        <dbReference type="SAM" id="SignalP"/>
    </source>
</evidence>
<dbReference type="GO" id="GO:0007249">
    <property type="term" value="P:canonical NF-kappaB signal transduction"/>
    <property type="evidence" value="ECO:0007669"/>
    <property type="project" value="TreeGrafter"/>
</dbReference>
<evidence type="ECO:0000256" key="13">
    <source>
        <dbReference type="ARBA" id="ARBA00023180"/>
    </source>
</evidence>
<evidence type="ECO:0000313" key="18">
    <source>
        <dbReference type="EMBL" id="KAK7146632.1"/>
    </source>
</evidence>
<feature type="signal peptide" evidence="16">
    <location>
        <begin position="1"/>
        <end position="16"/>
    </location>
</feature>
<dbReference type="PANTHER" id="PTHR47410">
    <property type="entry name" value="TOLL-LIKE RECEPTOR 7-RELATED"/>
    <property type="match status" value="1"/>
</dbReference>
<dbReference type="GO" id="GO:0002224">
    <property type="term" value="P:toll-like receptor signaling pathway"/>
    <property type="evidence" value="ECO:0007669"/>
    <property type="project" value="TreeGrafter"/>
</dbReference>
<dbReference type="InterPro" id="IPR000483">
    <property type="entry name" value="Cys-rich_flank_reg_C"/>
</dbReference>
<evidence type="ECO:0000256" key="4">
    <source>
        <dbReference type="ARBA" id="ARBA00022614"/>
    </source>
</evidence>
<dbReference type="GO" id="GO:0006954">
    <property type="term" value="P:inflammatory response"/>
    <property type="evidence" value="ECO:0007669"/>
    <property type="project" value="UniProtKB-KW"/>
</dbReference>
<dbReference type="InterPro" id="IPR035897">
    <property type="entry name" value="Toll_tir_struct_dom_sf"/>
</dbReference>
<dbReference type="InterPro" id="IPR001611">
    <property type="entry name" value="Leu-rich_rpt"/>
</dbReference>
<dbReference type="GO" id="GO:0038187">
    <property type="term" value="F:pattern recognition receptor activity"/>
    <property type="evidence" value="ECO:0007669"/>
    <property type="project" value="TreeGrafter"/>
</dbReference>
<dbReference type="FunFam" id="3.40.50.10140:FF:000003">
    <property type="entry name" value="Toll-like receptor 7"/>
    <property type="match status" value="1"/>
</dbReference>
<protein>
    <recommendedName>
        <fullName evidence="17">TIR domain-containing protein</fullName>
    </recommendedName>
</protein>
<dbReference type="AlphaFoldDB" id="A0AAN9H4T3"/>
<dbReference type="Pfam" id="PF13855">
    <property type="entry name" value="LRR_8"/>
    <property type="match status" value="3"/>
</dbReference>
<dbReference type="SMART" id="SM00365">
    <property type="entry name" value="LRR_SD22"/>
    <property type="match status" value="8"/>
</dbReference>
<dbReference type="InterPro" id="IPR003591">
    <property type="entry name" value="Leu-rich_rpt_typical-subtyp"/>
</dbReference>
<feature type="domain" description="TIR" evidence="17">
    <location>
        <begin position="891"/>
        <end position="1038"/>
    </location>
</feature>
<keyword evidence="9" id="KW-0391">Immunity</keyword>